<proteinExistence type="predicted"/>
<feature type="transmembrane region" description="Helical" evidence="1">
    <location>
        <begin position="187"/>
        <end position="209"/>
    </location>
</feature>
<comment type="caution">
    <text evidence="2">The sequence shown here is derived from an EMBL/GenBank/DDBJ whole genome shotgun (WGS) entry which is preliminary data.</text>
</comment>
<evidence type="ECO:0000313" key="3">
    <source>
        <dbReference type="Proteomes" id="UP000287171"/>
    </source>
</evidence>
<keyword evidence="1" id="KW-1133">Transmembrane helix</keyword>
<dbReference type="AlphaFoldDB" id="A0A402BJ91"/>
<dbReference type="OrthoDB" id="158879at2"/>
<organism evidence="2 3">
    <name type="scientific">Dictyobacter alpinus</name>
    <dbReference type="NCBI Taxonomy" id="2014873"/>
    <lineage>
        <taxon>Bacteria</taxon>
        <taxon>Bacillati</taxon>
        <taxon>Chloroflexota</taxon>
        <taxon>Ktedonobacteria</taxon>
        <taxon>Ktedonobacterales</taxon>
        <taxon>Dictyobacteraceae</taxon>
        <taxon>Dictyobacter</taxon>
    </lineage>
</organism>
<keyword evidence="3" id="KW-1185">Reference proteome</keyword>
<keyword evidence="1" id="KW-0812">Transmembrane</keyword>
<protein>
    <submittedName>
        <fullName evidence="2">Uncharacterized protein</fullName>
    </submittedName>
</protein>
<accession>A0A402BJ91</accession>
<evidence type="ECO:0000313" key="2">
    <source>
        <dbReference type="EMBL" id="GCE31377.1"/>
    </source>
</evidence>
<dbReference type="Proteomes" id="UP000287171">
    <property type="component" value="Unassembled WGS sequence"/>
</dbReference>
<name>A0A402BJ91_9CHLR</name>
<feature type="transmembrane region" description="Helical" evidence="1">
    <location>
        <begin position="110"/>
        <end position="128"/>
    </location>
</feature>
<reference evidence="3" key="1">
    <citation type="submission" date="2018-12" db="EMBL/GenBank/DDBJ databases">
        <title>Tengunoibacter tsumagoiensis gen. nov., sp. nov., Dictyobacter kobayashii sp. nov., D. alpinus sp. nov., and D. joshuensis sp. nov. and description of Dictyobacteraceae fam. nov. within the order Ktedonobacterales isolated from Tengu-no-mugimeshi.</title>
        <authorList>
            <person name="Wang C.M."/>
            <person name="Zheng Y."/>
            <person name="Sakai Y."/>
            <person name="Toyoda A."/>
            <person name="Minakuchi Y."/>
            <person name="Abe K."/>
            <person name="Yokota A."/>
            <person name="Yabe S."/>
        </authorList>
    </citation>
    <scope>NUCLEOTIDE SEQUENCE [LARGE SCALE GENOMIC DNA]</scope>
    <source>
        <strain evidence="3">Uno16</strain>
    </source>
</reference>
<sequence>MTNKYVYKLFERILLNQPTQTIHIPQKSISIYRTPEEWSQYWQTRGFSWRTEPEIERERQAKLSQCRALIPDIERGIYPFKGMKLSRADAARFTYQGQTLQRKIRWHERAFGRWFFSLFLALLTGYGYHMWRIIMAYLLIIALCTAAYFSIGIYYPPHLTLLQAFLESVTAFHGRVFYELFTPDTPQIWVTALEAIAGLVLESVFIAMLTQRFFGK</sequence>
<gene>
    <name evidence="2" type="ORF">KDA_68610</name>
</gene>
<feature type="transmembrane region" description="Helical" evidence="1">
    <location>
        <begin position="134"/>
        <end position="154"/>
    </location>
</feature>
<keyword evidence="1" id="KW-0472">Membrane</keyword>
<evidence type="ECO:0000256" key="1">
    <source>
        <dbReference type="SAM" id="Phobius"/>
    </source>
</evidence>
<dbReference type="EMBL" id="BIFT01000002">
    <property type="protein sequence ID" value="GCE31377.1"/>
    <property type="molecule type" value="Genomic_DNA"/>
</dbReference>
<dbReference type="RefSeq" id="WP_126631353.1">
    <property type="nucleotide sequence ID" value="NZ_BIFT01000002.1"/>
</dbReference>